<dbReference type="STRING" id="551991.SAMN05192529_11910"/>
<dbReference type="RefSeq" id="WP_091399862.1">
    <property type="nucleotide sequence ID" value="NZ_FNQY01000019.1"/>
</dbReference>
<sequence length="107" mass="11958">MKNYETVTEAVNDLNQRGYTHDFNLGEDCLICGETISLSPTEFEIDELYRFEGMTDPGDEMIVYAIASVDGDVKGVLVNGYGLYADRESSLIMKKLSVPDHRQRGSV</sequence>
<evidence type="ECO:0000313" key="1">
    <source>
        <dbReference type="EMBL" id="SEA44397.1"/>
    </source>
</evidence>
<dbReference type="AlphaFoldDB" id="A0A1H4B8F6"/>
<organism evidence="1 2">
    <name type="scientific">Arachidicoccus rhizosphaerae</name>
    <dbReference type="NCBI Taxonomy" id="551991"/>
    <lineage>
        <taxon>Bacteria</taxon>
        <taxon>Pseudomonadati</taxon>
        <taxon>Bacteroidota</taxon>
        <taxon>Chitinophagia</taxon>
        <taxon>Chitinophagales</taxon>
        <taxon>Chitinophagaceae</taxon>
        <taxon>Arachidicoccus</taxon>
    </lineage>
</organism>
<protein>
    <recommendedName>
        <fullName evidence="3">Phosphoribosylpyrophosphate synthetase</fullName>
    </recommendedName>
</protein>
<proteinExistence type="predicted"/>
<name>A0A1H4B8F6_9BACT</name>
<evidence type="ECO:0008006" key="3">
    <source>
        <dbReference type="Google" id="ProtNLM"/>
    </source>
</evidence>
<reference evidence="1 2" key="1">
    <citation type="submission" date="2016-10" db="EMBL/GenBank/DDBJ databases">
        <authorList>
            <person name="de Groot N.N."/>
        </authorList>
    </citation>
    <scope>NUCLEOTIDE SEQUENCE [LARGE SCALE GENOMIC DNA]</scope>
    <source>
        <strain evidence="1 2">Vu-144</strain>
    </source>
</reference>
<dbReference type="EMBL" id="FNQY01000019">
    <property type="protein sequence ID" value="SEA44397.1"/>
    <property type="molecule type" value="Genomic_DNA"/>
</dbReference>
<gene>
    <name evidence="1" type="ORF">SAMN05192529_11910</name>
</gene>
<keyword evidence="2" id="KW-1185">Reference proteome</keyword>
<evidence type="ECO:0000313" key="2">
    <source>
        <dbReference type="Proteomes" id="UP000199041"/>
    </source>
</evidence>
<accession>A0A1H4B8F6</accession>
<dbReference type="OrthoDB" id="8418771at2"/>
<dbReference type="Proteomes" id="UP000199041">
    <property type="component" value="Unassembled WGS sequence"/>
</dbReference>